<comment type="pathway">
    <text evidence="1">Cofactor biosynthesis; riboflavin biosynthesis.</text>
</comment>
<dbReference type="InterPro" id="IPR002734">
    <property type="entry name" value="RibDG_C"/>
</dbReference>
<dbReference type="PANTHER" id="PTHR38011:SF7">
    <property type="entry name" value="2,5-DIAMINO-6-RIBOSYLAMINO-4(3H)-PYRIMIDINONE 5'-PHOSPHATE REDUCTASE"/>
    <property type="match status" value="1"/>
</dbReference>
<evidence type="ECO:0000256" key="2">
    <source>
        <dbReference type="ARBA" id="ARBA00022857"/>
    </source>
</evidence>
<dbReference type="EMBL" id="JBAPLV010000038">
    <property type="protein sequence ID" value="MEI4281146.1"/>
    <property type="molecule type" value="Genomic_DNA"/>
</dbReference>
<evidence type="ECO:0000256" key="1">
    <source>
        <dbReference type="ARBA" id="ARBA00005104"/>
    </source>
</evidence>
<evidence type="ECO:0000256" key="3">
    <source>
        <dbReference type="ARBA" id="ARBA00023002"/>
    </source>
</evidence>
<evidence type="ECO:0000313" key="5">
    <source>
        <dbReference type="EMBL" id="MEI4281146.1"/>
    </source>
</evidence>
<accession>A0ABU8EE71</accession>
<evidence type="ECO:0000259" key="4">
    <source>
        <dbReference type="Pfam" id="PF01872"/>
    </source>
</evidence>
<dbReference type="PANTHER" id="PTHR38011">
    <property type="entry name" value="DIHYDROFOLATE REDUCTASE FAMILY PROTEIN (AFU_ORTHOLOGUE AFUA_8G06820)"/>
    <property type="match status" value="1"/>
</dbReference>
<dbReference type="Pfam" id="PF01872">
    <property type="entry name" value="RibD_C"/>
    <property type="match status" value="1"/>
</dbReference>
<proteinExistence type="predicted"/>
<protein>
    <submittedName>
        <fullName evidence="5">Dihydrofolate reductase family protein</fullName>
    </submittedName>
</protein>
<keyword evidence="6" id="KW-1185">Reference proteome</keyword>
<dbReference type="SUPFAM" id="SSF53597">
    <property type="entry name" value="Dihydrofolate reductase-like"/>
    <property type="match status" value="1"/>
</dbReference>
<sequence length="241" mass="24303">MRGLLPPGGSPLDGTALAEAYRPPAGRWVRANFVHALDGAASVDGASAGLGSDGDKRVFDVLRAWADAVLVGHGTAAAEGYGPVDGDAGVVQLRRELGRPAGAPVVVVSRRASLAPGDRLAMPSTYLVTCGSSDADQRVALAAAGVHVLVCGDDDVDLPAALDALAAEGLEQVLCEGGPALFRSAVAAGVVDELCLTTAPLLAGGAPGVLGDRGLPEPAPVRLTQLLEEDGVLFARYALSR</sequence>
<organism evidence="5 6">
    <name type="scientific">Klenkia terrae</name>
    <dbReference type="NCBI Taxonomy" id="1052259"/>
    <lineage>
        <taxon>Bacteria</taxon>
        <taxon>Bacillati</taxon>
        <taxon>Actinomycetota</taxon>
        <taxon>Actinomycetes</taxon>
        <taxon>Geodermatophilales</taxon>
        <taxon>Geodermatophilaceae</taxon>
        <taxon>Klenkia</taxon>
    </lineage>
</organism>
<dbReference type="InterPro" id="IPR050765">
    <property type="entry name" value="Riboflavin_Biosynth_HTPR"/>
</dbReference>
<feature type="domain" description="Bacterial bifunctional deaminase-reductase C-terminal" evidence="4">
    <location>
        <begin position="27"/>
        <end position="223"/>
    </location>
</feature>
<name>A0ABU8EE71_9ACTN</name>
<keyword evidence="2" id="KW-0521">NADP</keyword>
<keyword evidence="3" id="KW-0560">Oxidoreductase</keyword>
<comment type="caution">
    <text evidence="5">The sequence shown here is derived from an EMBL/GenBank/DDBJ whole genome shotgun (WGS) entry which is preliminary data.</text>
</comment>
<dbReference type="Proteomes" id="UP001373496">
    <property type="component" value="Unassembled WGS sequence"/>
</dbReference>
<reference evidence="5 6" key="1">
    <citation type="submission" date="2024-03" db="EMBL/GenBank/DDBJ databases">
        <title>Draft genome sequence of Klenkia terrae.</title>
        <authorList>
            <person name="Duangmal K."/>
            <person name="Chantavorakit T."/>
        </authorList>
    </citation>
    <scope>NUCLEOTIDE SEQUENCE [LARGE SCALE GENOMIC DNA]</scope>
    <source>
        <strain evidence="5 6">JCM 17786</strain>
    </source>
</reference>
<evidence type="ECO:0000313" key="6">
    <source>
        <dbReference type="Proteomes" id="UP001373496"/>
    </source>
</evidence>
<dbReference type="Gene3D" id="3.40.430.10">
    <property type="entry name" value="Dihydrofolate Reductase, subunit A"/>
    <property type="match status" value="1"/>
</dbReference>
<dbReference type="RefSeq" id="WP_225231752.1">
    <property type="nucleotide sequence ID" value="NZ_JBAPLV010000038.1"/>
</dbReference>
<dbReference type="InterPro" id="IPR024072">
    <property type="entry name" value="DHFR-like_dom_sf"/>
</dbReference>
<gene>
    <name evidence="5" type="ORF">UXQ13_21925</name>
</gene>